<dbReference type="PANTHER" id="PTHR43877:SF8">
    <property type="entry name" value="N-ACETYLGLUTAMATE SYNTHASE-RELATED"/>
    <property type="match status" value="1"/>
</dbReference>
<evidence type="ECO:0000313" key="5">
    <source>
        <dbReference type="Proteomes" id="UP000627166"/>
    </source>
</evidence>
<dbReference type="CDD" id="cd04301">
    <property type="entry name" value="NAT_SF"/>
    <property type="match status" value="1"/>
</dbReference>
<keyword evidence="2" id="KW-0012">Acyltransferase</keyword>
<dbReference type="Proteomes" id="UP000627166">
    <property type="component" value="Unassembled WGS sequence"/>
</dbReference>
<dbReference type="SUPFAM" id="SSF55729">
    <property type="entry name" value="Acyl-CoA N-acyltransferases (Nat)"/>
    <property type="match status" value="1"/>
</dbReference>
<dbReference type="PANTHER" id="PTHR43877">
    <property type="entry name" value="AMINOALKYLPHOSPHONATE N-ACETYLTRANSFERASE-RELATED-RELATED"/>
    <property type="match status" value="1"/>
</dbReference>
<dbReference type="Gene3D" id="3.40.630.30">
    <property type="match status" value="1"/>
</dbReference>
<dbReference type="InterPro" id="IPR016181">
    <property type="entry name" value="Acyl_CoA_acyltransferase"/>
</dbReference>
<comment type="caution">
    <text evidence="4">The sequence shown here is derived from an EMBL/GenBank/DDBJ whole genome shotgun (WGS) entry which is preliminary data.</text>
</comment>
<evidence type="ECO:0000256" key="2">
    <source>
        <dbReference type="ARBA" id="ARBA00023315"/>
    </source>
</evidence>
<dbReference type="InterPro" id="IPR050832">
    <property type="entry name" value="Bact_Acetyltransf"/>
</dbReference>
<evidence type="ECO:0000256" key="1">
    <source>
        <dbReference type="ARBA" id="ARBA00022679"/>
    </source>
</evidence>
<accession>A0ABR8YSE4</accession>
<dbReference type="EMBL" id="JACSQB010000064">
    <property type="protein sequence ID" value="MBD8047175.1"/>
    <property type="molecule type" value="Genomic_DNA"/>
</dbReference>
<dbReference type="PROSITE" id="PS51186">
    <property type="entry name" value="GNAT"/>
    <property type="match status" value="1"/>
</dbReference>
<keyword evidence="5" id="KW-1185">Reference proteome</keyword>
<reference evidence="4 5" key="1">
    <citation type="submission" date="2020-08" db="EMBL/GenBank/DDBJ databases">
        <title>A Genomic Blueprint of the Chicken Gut Microbiome.</title>
        <authorList>
            <person name="Gilroy R."/>
            <person name="Ravi A."/>
            <person name="Getino M."/>
            <person name="Pursley I."/>
            <person name="Horton D.L."/>
            <person name="Alikhan N.-F."/>
            <person name="Baker D."/>
            <person name="Gharbi K."/>
            <person name="Hall N."/>
            <person name="Watson M."/>
            <person name="Adriaenssens E.M."/>
            <person name="Foster-Nyarko E."/>
            <person name="Jarju S."/>
            <person name="Secka A."/>
            <person name="Antonio M."/>
            <person name="Oren A."/>
            <person name="Chaudhuri R."/>
            <person name="La Ragione R.M."/>
            <person name="Hildebrand F."/>
            <person name="Pallen M.J."/>
        </authorList>
    </citation>
    <scope>NUCLEOTIDE SEQUENCE [LARGE SCALE GENOMIC DNA]</scope>
    <source>
        <strain evidence="4 5">N37</strain>
    </source>
</reference>
<dbReference type="Pfam" id="PF00583">
    <property type="entry name" value="Acetyltransf_1"/>
    <property type="match status" value="1"/>
</dbReference>
<proteinExistence type="predicted"/>
<keyword evidence="1" id="KW-0808">Transferase</keyword>
<name>A0ABR8YSE4_9CLOT</name>
<feature type="domain" description="N-acetyltransferase" evidence="3">
    <location>
        <begin position="4"/>
        <end position="155"/>
    </location>
</feature>
<protein>
    <submittedName>
        <fullName evidence="4">GNAT family N-acetyltransferase</fullName>
    </submittedName>
</protein>
<sequence length="1029" mass="120794">MEDIKLVEYNNSYAKSIADMWRKSAEGWNGNNGTETEESILKEHESITDINTYLALKGEEVVGYCGFSKYQYDENTLYIRLLNVRYDLHGMGIGKALVCKCVERTKELGWPRLDLFTWLGNTKSLPLYKRCGFFLEKRDDTTHLMNFIPKILNTEAFKEYFKNANWYSDLKRTIDMEPDGIEENGFTYYEYYWEKEGKTLKVQLENKSRGIRLVETEDYSIKVNIEDQKLIFGQKYKVEYEILNKSKAPLNIKIQGLDDKNIKYSFNGEFEVLDIKVIESEFMVEELKDKVPSLGTYPSVISEVLVNEKKIEFKIGIDSQYPANIYLKVPTEECYKDVKEFLYLDIKNNYKKEADFQIALKDNESIKFIDKEININMKPDEKKSLKVEYILNNFNFYNELTEVRVRFKDEKDIVFMKSLVAPFKGRDGRFGGKTENSYMICNGPYSLKLDEKNNISIESFEVNDFNFGLYYPMLGRPFSEEFSSSRPSSIEHYEEKEKIVLKITYVSEIFKNVKVEFILKLSQNGIAEYHYEIYNDGDVETTSDIFLCNNIFMELINGILPMKNKFVEVTDPRAVWGEDFNLDDLTENWIYTRNAKKSIGVFWHKDLKIKLNGWRFDFEHNLGTVKPHEKKVTKPVFIALDTFRDWKSFRNFVLRKNDDEFLCLNNDLEMVVNEGNPFVKENFILKVNQYQNYGLDGEYSIISKYNNFQKQSKNLNEEDKIFHTEFEIPFKNNADRDIVKLELDSKSLYSEEYKMVFKIKDNLCESKIVEENGHKIHSVNNGVMEIKVCDTFSHVLYSLKYNNHDFLESSFPKPMPKSWFNPWFGGIGTLPEDLSFRSVLEENIKADFVTLEDNLGNKWQGIKVSIHIENHKKFKGLEINQYYLMLPGVPVLCHTAELFHNTGGFIKDEPFESLAFFSFDENIKNNWLKMKNIKGKFNKYKVGVEAMDIPTEHSILYGTDNLKYKIQLYLNHDEAKSIGFINTHDTAALIPRYISSEEGIAKFTSPDFYIFTEDYIEDELLKDLKNIRF</sequence>
<dbReference type="InterPro" id="IPR000182">
    <property type="entry name" value="GNAT_dom"/>
</dbReference>
<dbReference type="RefSeq" id="WP_191740147.1">
    <property type="nucleotide sequence ID" value="NZ_JACSQB010000064.1"/>
</dbReference>
<evidence type="ECO:0000313" key="4">
    <source>
        <dbReference type="EMBL" id="MBD8047175.1"/>
    </source>
</evidence>
<evidence type="ECO:0000259" key="3">
    <source>
        <dbReference type="PROSITE" id="PS51186"/>
    </source>
</evidence>
<gene>
    <name evidence="4" type="ORF">H9637_09030</name>
</gene>
<organism evidence="4 5">
    <name type="scientific">Clostridium faecium</name>
    <dbReference type="NCBI Taxonomy" id="2762223"/>
    <lineage>
        <taxon>Bacteria</taxon>
        <taxon>Bacillati</taxon>
        <taxon>Bacillota</taxon>
        <taxon>Clostridia</taxon>
        <taxon>Eubacteriales</taxon>
        <taxon>Clostridiaceae</taxon>
        <taxon>Clostridium</taxon>
    </lineage>
</organism>